<dbReference type="OrthoDB" id="1431247at2759"/>
<keyword evidence="1" id="KW-0472">Membrane</keyword>
<dbReference type="EMBL" id="JAKUCV010004507">
    <property type="protein sequence ID" value="KAJ4835159.1"/>
    <property type="molecule type" value="Genomic_DNA"/>
</dbReference>
<sequence>MVFTPKSEWKEEDKALMLRVYLPGFTEKQISYKIEKRWRYIKVNGDPKTVYFDVSFHQIPEKYNLESGRRKKNRPQQAKPRHLLLKKLQKRKEAEPQKVEDKAPKENEGWNIWMLVSVIIAIGTCIVYKLVVESSRKQN</sequence>
<evidence type="ECO:0000313" key="2">
    <source>
        <dbReference type="EMBL" id="KAJ4835159.1"/>
    </source>
</evidence>
<feature type="transmembrane region" description="Helical" evidence="1">
    <location>
        <begin position="110"/>
        <end position="131"/>
    </location>
</feature>
<comment type="caution">
    <text evidence="2">The sequence shown here is derived from an EMBL/GenBank/DDBJ whole genome shotgun (WGS) entry which is preliminary data.</text>
</comment>
<gene>
    <name evidence="2" type="ORF">Tsubulata_028747</name>
</gene>
<dbReference type="Gene3D" id="2.60.40.790">
    <property type="match status" value="1"/>
</dbReference>
<dbReference type="InterPro" id="IPR008978">
    <property type="entry name" value="HSP20-like_chaperone"/>
</dbReference>
<accession>A0A9Q0FP68</accession>
<organism evidence="2 3">
    <name type="scientific">Turnera subulata</name>
    <dbReference type="NCBI Taxonomy" id="218843"/>
    <lineage>
        <taxon>Eukaryota</taxon>
        <taxon>Viridiplantae</taxon>
        <taxon>Streptophyta</taxon>
        <taxon>Embryophyta</taxon>
        <taxon>Tracheophyta</taxon>
        <taxon>Spermatophyta</taxon>
        <taxon>Magnoliopsida</taxon>
        <taxon>eudicotyledons</taxon>
        <taxon>Gunneridae</taxon>
        <taxon>Pentapetalae</taxon>
        <taxon>rosids</taxon>
        <taxon>fabids</taxon>
        <taxon>Malpighiales</taxon>
        <taxon>Passifloraceae</taxon>
        <taxon>Turnera</taxon>
    </lineage>
</organism>
<dbReference type="SUPFAM" id="SSF49764">
    <property type="entry name" value="HSP20-like chaperones"/>
    <property type="match status" value="1"/>
</dbReference>
<dbReference type="CDD" id="cd00298">
    <property type="entry name" value="ACD_sHsps_p23-like"/>
    <property type="match status" value="1"/>
</dbReference>
<keyword evidence="3" id="KW-1185">Reference proteome</keyword>
<evidence type="ECO:0000313" key="3">
    <source>
        <dbReference type="Proteomes" id="UP001141552"/>
    </source>
</evidence>
<evidence type="ECO:0000256" key="1">
    <source>
        <dbReference type="SAM" id="Phobius"/>
    </source>
</evidence>
<keyword evidence="1" id="KW-1133">Transmembrane helix</keyword>
<dbReference type="Proteomes" id="UP001141552">
    <property type="component" value="Unassembled WGS sequence"/>
</dbReference>
<reference evidence="2" key="2">
    <citation type="journal article" date="2023" name="Plants (Basel)">
        <title>Annotation of the Turnera subulata (Passifloraceae) Draft Genome Reveals the S-Locus Evolved after the Divergence of Turneroideae from Passifloroideae in a Stepwise Manner.</title>
        <authorList>
            <person name="Henning P.M."/>
            <person name="Roalson E.H."/>
            <person name="Mir W."/>
            <person name="McCubbin A.G."/>
            <person name="Shore J.S."/>
        </authorList>
    </citation>
    <scope>NUCLEOTIDE SEQUENCE</scope>
    <source>
        <strain evidence="2">F60SS</strain>
    </source>
</reference>
<reference evidence="2" key="1">
    <citation type="submission" date="2022-02" db="EMBL/GenBank/DDBJ databases">
        <authorList>
            <person name="Henning P.M."/>
            <person name="McCubbin A.G."/>
            <person name="Shore J.S."/>
        </authorList>
    </citation>
    <scope>NUCLEOTIDE SEQUENCE</scope>
    <source>
        <strain evidence="2">F60SS</strain>
        <tissue evidence="2">Leaves</tissue>
    </source>
</reference>
<name>A0A9Q0FP68_9ROSI</name>
<dbReference type="AlphaFoldDB" id="A0A9Q0FP68"/>
<evidence type="ECO:0008006" key="4">
    <source>
        <dbReference type="Google" id="ProtNLM"/>
    </source>
</evidence>
<proteinExistence type="predicted"/>
<protein>
    <recommendedName>
        <fullName evidence="4">SHSP domain-containing protein</fullName>
    </recommendedName>
</protein>
<keyword evidence="1" id="KW-0812">Transmembrane</keyword>